<feature type="transmembrane region" description="Helical" evidence="1">
    <location>
        <begin position="223"/>
        <end position="241"/>
    </location>
</feature>
<dbReference type="AlphaFoldDB" id="A0A2D2DNM3"/>
<dbReference type="KEGG" id="mass:CR152_20240"/>
<proteinExistence type="predicted"/>
<name>A0A2D2DNM3_9BURK</name>
<evidence type="ECO:0000256" key="1">
    <source>
        <dbReference type="SAM" id="Phobius"/>
    </source>
</evidence>
<feature type="transmembrane region" description="Helical" evidence="1">
    <location>
        <begin position="75"/>
        <end position="93"/>
    </location>
</feature>
<evidence type="ECO:0000313" key="3">
    <source>
        <dbReference type="Proteomes" id="UP000229897"/>
    </source>
</evidence>
<dbReference type="OrthoDB" id="9781927at2"/>
<dbReference type="Pfam" id="PF04307">
    <property type="entry name" value="YdjM"/>
    <property type="match status" value="1"/>
</dbReference>
<dbReference type="PANTHER" id="PTHR40031">
    <property type="entry name" value="HYPOTHETICAL MEMBRANE SPANNING PROTEIN"/>
    <property type="match status" value="1"/>
</dbReference>
<reference evidence="2" key="1">
    <citation type="submission" date="2017-10" db="EMBL/GenBank/DDBJ databases">
        <title>Massilia psychrophilum sp. nov., a novel purple-pigmented bacterium isolated from Tianshan glacier, Xinjiang Municipality, China.</title>
        <authorList>
            <person name="Wang H."/>
        </authorList>
    </citation>
    <scope>NUCLEOTIDE SEQUENCE [LARGE SCALE GENOMIC DNA]</scope>
    <source>
        <strain evidence="2">B2</strain>
    </source>
</reference>
<dbReference type="InterPro" id="IPR007404">
    <property type="entry name" value="YdjM-like"/>
</dbReference>
<feature type="transmembrane region" description="Helical" evidence="1">
    <location>
        <begin position="142"/>
        <end position="164"/>
    </location>
</feature>
<evidence type="ECO:0000313" key="2">
    <source>
        <dbReference type="EMBL" id="ATQ76584.1"/>
    </source>
</evidence>
<keyword evidence="1" id="KW-1133">Transmembrane helix</keyword>
<dbReference type="EMBL" id="CP024608">
    <property type="protein sequence ID" value="ATQ76584.1"/>
    <property type="molecule type" value="Genomic_DNA"/>
</dbReference>
<dbReference type="RefSeq" id="WP_099877747.1">
    <property type="nucleotide sequence ID" value="NZ_CP024608.1"/>
</dbReference>
<feature type="transmembrane region" description="Helical" evidence="1">
    <location>
        <begin position="105"/>
        <end position="122"/>
    </location>
</feature>
<evidence type="ECO:0008006" key="4">
    <source>
        <dbReference type="Google" id="ProtNLM"/>
    </source>
</evidence>
<organism evidence="2 3">
    <name type="scientific">Massilia violaceinigra</name>
    <dbReference type="NCBI Taxonomy" id="2045208"/>
    <lineage>
        <taxon>Bacteria</taxon>
        <taxon>Pseudomonadati</taxon>
        <taxon>Pseudomonadota</taxon>
        <taxon>Betaproteobacteria</taxon>
        <taxon>Burkholderiales</taxon>
        <taxon>Oxalobacteraceae</taxon>
        <taxon>Telluria group</taxon>
        <taxon>Massilia</taxon>
    </lineage>
</organism>
<dbReference type="InterPro" id="IPR053170">
    <property type="entry name" value="Transcription_regulator"/>
</dbReference>
<gene>
    <name evidence="2" type="ORF">CR152_20240</name>
</gene>
<feature type="transmembrane region" description="Helical" evidence="1">
    <location>
        <begin position="171"/>
        <end position="187"/>
    </location>
</feature>
<feature type="transmembrane region" description="Helical" evidence="1">
    <location>
        <begin position="193"/>
        <end position="211"/>
    </location>
</feature>
<keyword evidence="3" id="KW-1185">Reference proteome</keyword>
<dbReference type="PANTHER" id="PTHR40031:SF1">
    <property type="entry name" value="MEMBRANE-BOUND METAL-DEPENDENT HYDROLASE"/>
    <property type="match status" value="1"/>
</dbReference>
<dbReference type="Proteomes" id="UP000229897">
    <property type="component" value="Chromosome"/>
</dbReference>
<accession>A0A2D2DNM3</accession>
<keyword evidence="1" id="KW-0812">Transmembrane</keyword>
<sequence length="405" mass="43833">MDNLSHSLVGLAVGELVHRTLPAEADPAHQRTRRRLMLVSCWAASNFPDLDLVLTGLLPQPLGYLLHHRGHTHTLLYEVPQALLLIALLWMLWPGARALLRASKPARAGLLAAVGAGFLLHLGMDALNSYGVHPFYPFDARWFYGDAVFILEPVFWVAGAVPLAMTLGSRVWRGLLLGGLAAVLGYFTMRGYLHWGSLTALLAFGAVLTMLQQRVGKSGKLALCAALLGGVGFVAMQGAAMQRGKTIVADHLRQLDPASTLLDTAMTAFPTNPACWIFVSAERDAVAGTYRLRRGMVSVAPSVLALDACPTALAEGIRPLKAQLVVNWSEEAPLARLRKLQTSNCRFDAWLRFARMPALGPDNASDARFSNTPAGNFTTFPLDQANGQPCPTGVPAWDYPRADLL</sequence>
<keyword evidence="1" id="KW-0472">Membrane</keyword>
<protein>
    <recommendedName>
        <fullName evidence="4">Metal-dependent hydrolase</fullName>
    </recommendedName>
</protein>